<dbReference type="EMBL" id="UYWY01019731">
    <property type="protein sequence ID" value="VDM38988.1"/>
    <property type="molecule type" value="Genomic_DNA"/>
</dbReference>
<feature type="region of interest" description="Disordered" evidence="2">
    <location>
        <begin position="1"/>
        <end position="62"/>
    </location>
</feature>
<evidence type="ECO:0000259" key="3">
    <source>
        <dbReference type="PROSITE" id="PS50102"/>
    </source>
</evidence>
<dbReference type="InterPro" id="IPR000504">
    <property type="entry name" value="RRM_dom"/>
</dbReference>
<dbReference type="WBParaSite" id="TCNE_0000766701-mRNA-1">
    <property type="protein sequence ID" value="TCNE_0000766701-mRNA-1"/>
    <property type="gene ID" value="TCNE_0000766701"/>
</dbReference>
<gene>
    <name evidence="4" type="ORF">TCNE_LOCUS7667</name>
</gene>
<protein>
    <submittedName>
        <fullName evidence="6">RRM domain-containing protein</fullName>
    </submittedName>
</protein>
<evidence type="ECO:0000256" key="2">
    <source>
        <dbReference type="SAM" id="MobiDB-lite"/>
    </source>
</evidence>
<feature type="compositionally biased region" description="Basic and acidic residues" evidence="2">
    <location>
        <begin position="719"/>
        <end position="779"/>
    </location>
</feature>
<feature type="compositionally biased region" description="Basic and acidic residues" evidence="2">
    <location>
        <begin position="415"/>
        <end position="435"/>
    </location>
</feature>
<evidence type="ECO:0000313" key="5">
    <source>
        <dbReference type="Proteomes" id="UP000050794"/>
    </source>
</evidence>
<feature type="compositionally biased region" description="Gly residues" evidence="2">
    <location>
        <begin position="658"/>
        <end position="678"/>
    </location>
</feature>
<feature type="compositionally biased region" description="Polar residues" evidence="2">
    <location>
        <begin position="601"/>
        <end position="614"/>
    </location>
</feature>
<evidence type="ECO:0000313" key="6">
    <source>
        <dbReference type="WBParaSite" id="TCNE_0000766701-mRNA-1"/>
    </source>
</evidence>
<feature type="region of interest" description="Disordered" evidence="2">
    <location>
        <begin position="292"/>
        <end position="322"/>
    </location>
</feature>
<dbReference type="SMART" id="SM00360">
    <property type="entry name" value="RRM"/>
    <property type="match status" value="1"/>
</dbReference>
<dbReference type="PROSITE" id="PS50102">
    <property type="entry name" value="RRM"/>
    <property type="match status" value="1"/>
</dbReference>
<feature type="compositionally biased region" description="Polar residues" evidence="2">
    <location>
        <begin position="1"/>
        <end position="43"/>
    </location>
</feature>
<organism evidence="5 6">
    <name type="scientific">Toxocara canis</name>
    <name type="common">Canine roundworm</name>
    <dbReference type="NCBI Taxonomy" id="6265"/>
    <lineage>
        <taxon>Eukaryota</taxon>
        <taxon>Metazoa</taxon>
        <taxon>Ecdysozoa</taxon>
        <taxon>Nematoda</taxon>
        <taxon>Chromadorea</taxon>
        <taxon>Rhabditida</taxon>
        <taxon>Spirurina</taxon>
        <taxon>Ascaridomorpha</taxon>
        <taxon>Ascaridoidea</taxon>
        <taxon>Toxocaridae</taxon>
        <taxon>Toxocara</taxon>
    </lineage>
</organism>
<dbReference type="InterPro" id="IPR035979">
    <property type="entry name" value="RBD_domain_sf"/>
</dbReference>
<keyword evidence="1" id="KW-0694">RNA-binding</keyword>
<feature type="region of interest" description="Disordered" evidence="2">
    <location>
        <begin position="78"/>
        <end position="136"/>
    </location>
</feature>
<accession>A0A183UGP7</accession>
<dbReference type="Proteomes" id="UP000050794">
    <property type="component" value="Unassembled WGS sequence"/>
</dbReference>
<feature type="domain" description="RRM" evidence="3">
    <location>
        <begin position="154"/>
        <end position="256"/>
    </location>
</feature>
<dbReference type="CDD" id="cd00590">
    <property type="entry name" value="RRM_SF"/>
    <property type="match status" value="1"/>
</dbReference>
<feature type="region of interest" description="Disordered" evidence="2">
    <location>
        <begin position="507"/>
        <end position="798"/>
    </location>
</feature>
<evidence type="ECO:0000256" key="1">
    <source>
        <dbReference type="PROSITE-ProRule" id="PRU00176"/>
    </source>
</evidence>
<dbReference type="InterPro" id="IPR012677">
    <property type="entry name" value="Nucleotide-bd_a/b_plait_sf"/>
</dbReference>
<feature type="region of interest" description="Disordered" evidence="2">
    <location>
        <begin position="412"/>
        <end position="475"/>
    </location>
</feature>
<feature type="compositionally biased region" description="Basic and acidic residues" evidence="2">
    <location>
        <begin position="453"/>
        <end position="465"/>
    </location>
</feature>
<proteinExistence type="predicted"/>
<feature type="compositionally biased region" description="Polar residues" evidence="2">
    <location>
        <begin position="303"/>
        <end position="322"/>
    </location>
</feature>
<evidence type="ECO:0000313" key="4">
    <source>
        <dbReference type="EMBL" id="VDM38988.1"/>
    </source>
</evidence>
<feature type="compositionally biased region" description="Low complexity" evidence="2">
    <location>
        <begin position="533"/>
        <end position="550"/>
    </location>
</feature>
<keyword evidence="5" id="KW-1185">Reference proteome</keyword>
<sequence length="798" mass="86842">MSTEINCMNGESENDAGSTVLTSKSNANNNNSVPSTGTPNSAAKGQKSKKRRDSKTNNLLELFSEHQETVGSWADAAPENLFKYPPPPPQKSAPEPQVTVDNNQQPYAEWDERSGARNQWSRPGSERPPSVGVEARASHSRYLNTASVPDSPPFELFVTNINYKSTEEELYYIFGGEEGGVCFFFLLDIYLSSCPDLKRIIQICVLEVFLNDAQGPAAKRGTATISFNSREALIAALQYDKTEVQGRMLRVALKHQRAPPRNEYYGTYPGANECGQYRSNSYAGMGSMGSAYTSSLPPRPRGSQPSSNYHGSSYTNYDTYGSRSERHPPYYVASLEMDEEEGEACANSSLRNGDLVTVSGVQSGSEIGQILDGTILAIDLCGTRLIRCLVHINNINVTGRARTDSMASMPQAGTFHEEHHERRKLELQPRTKPVGDEGDNQPARKSSIFGEAKPVDTSEHERRLSSDYGYSRTPSYGKVTLMKSASHDGVHGMIAKQNSVVDEPLLEENSTPEVPHHRHPPLSSPHLPPRPPSRVSSFSSVPSTPSLVPSAAQRQPFSAAVPDFASTVPPPPPVTSSLNAPTNRGPSPARSFRSRSKDNVVDSSADTRASGAQQRSKHGYNRTFTRSSFRAHTPAKQPLPQQNIETGHAGVASAAAVSGGGATGSNGQVAGRGGGASRRGGRRRGGSAASREKKRKASREQRKTSITGAGDEPQTIEQSAKKEEPMKGRDLVKQEDDVKKEDSTKKEEKSKSEDSKKESRNSKKEKKKQAAKEMPKAEPKSVNFSSRNKFAALLETDE</sequence>
<dbReference type="Gene3D" id="3.30.70.330">
    <property type="match status" value="1"/>
</dbReference>
<dbReference type="SUPFAM" id="SSF54928">
    <property type="entry name" value="RNA-binding domain, RBD"/>
    <property type="match status" value="1"/>
</dbReference>
<name>A0A183UGP7_TOXCA</name>
<feature type="compositionally biased region" description="Pro residues" evidence="2">
    <location>
        <begin position="522"/>
        <end position="532"/>
    </location>
</feature>
<dbReference type="AlphaFoldDB" id="A0A183UGP7"/>
<reference evidence="6" key="1">
    <citation type="submission" date="2016-06" db="UniProtKB">
        <authorList>
            <consortium name="WormBaseParasite"/>
        </authorList>
    </citation>
    <scope>IDENTIFICATION</scope>
</reference>
<dbReference type="GO" id="GO:0003723">
    <property type="term" value="F:RNA binding"/>
    <property type="evidence" value="ECO:0007669"/>
    <property type="project" value="UniProtKB-UniRule"/>
</dbReference>
<reference evidence="4 5" key="2">
    <citation type="submission" date="2018-11" db="EMBL/GenBank/DDBJ databases">
        <authorList>
            <consortium name="Pathogen Informatics"/>
        </authorList>
    </citation>
    <scope>NUCLEOTIDE SEQUENCE [LARGE SCALE GENOMIC DNA]</scope>
</reference>